<gene>
    <name evidence="5" type="ORF">H9Q16_05315</name>
</gene>
<dbReference type="EMBL" id="JACTAG010000001">
    <property type="protein sequence ID" value="MBD3663332.1"/>
    <property type="molecule type" value="Genomic_DNA"/>
</dbReference>
<dbReference type="InterPro" id="IPR030678">
    <property type="entry name" value="Peptide/Ni-bd"/>
</dbReference>
<dbReference type="InterPro" id="IPR039424">
    <property type="entry name" value="SBP_5"/>
</dbReference>
<evidence type="ECO:0000313" key="5">
    <source>
        <dbReference type="EMBL" id="MBD3663332.1"/>
    </source>
</evidence>
<keyword evidence="6" id="KW-1185">Reference proteome</keyword>
<accession>A0A927D4L8</accession>
<evidence type="ECO:0000313" key="6">
    <source>
        <dbReference type="Proteomes" id="UP000635142"/>
    </source>
</evidence>
<dbReference type="Gene3D" id="3.40.190.10">
    <property type="entry name" value="Periplasmic binding protein-like II"/>
    <property type="match status" value="1"/>
</dbReference>
<dbReference type="GO" id="GO:1904680">
    <property type="term" value="F:peptide transmembrane transporter activity"/>
    <property type="evidence" value="ECO:0007669"/>
    <property type="project" value="TreeGrafter"/>
</dbReference>
<dbReference type="PIRSF" id="PIRSF002741">
    <property type="entry name" value="MppA"/>
    <property type="match status" value="1"/>
</dbReference>
<evidence type="ECO:0000256" key="3">
    <source>
        <dbReference type="ARBA" id="ARBA00022729"/>
    </source>
</evidence>
<comment type="subcellular location">
    <subcellularLocation>
        <location evidence="1">Periplasm</location>
    </subcellularLocation>
</comment>
<dbReference type="AlphaFoldDB" id="A0A927D4L8"/>
<dbReference type="InterPro" id="IPR000914">
    <property type="entry name" value="SBP_5_dom"/>
</dbReference>
<dbReference type="Gene3D" id="3.10.105.10">
    <property type="entry name" value="Dipeptide-binding Protein, Domain 3"/>
    <property type="match status" value="1"/>
</dbReference>
<name>A0A927D4L8_9RHOB</name>
<dbReference type="Pfam" id="PF00496">
    <property type="entry name" value="SBP_bac_5"/>
    <property type="match status" value="1"/>
</dbReference>
<comment type="caution">
    <text evidence="5">The sequence shown here is derived from an EMBL/GenBank/DDBJ whole genome shotgun (WGS) entry which is preliminary data.</text>
</comment>
<evidence type="ECO:0000256" key="2">
    <source>
        <dbReference type="ARBA" id="ARBA00005695"/>
    </source>
</evidence>
<sequence length="571" mass="63751">MYGDPALPPDFVSLPYVNPQAPKGGNITLGNTGTYDSLNPYVRKGSVPWQLRFFTHESLMGRSWDEPFTLYGLLAESIETPEDRKWVEFTLREGARFSDGTPVTVADVIFSYELLGTEGHPRYLGLWQQIERIEQTGPRTVRITFNTDNRELALLAGMRPILSKAQWEGKDFANAPLGEVPLGTGPYVVSDYQAGRQVTLTRNPDYWGADVPYARGQYNFDSITIDFYGDANVLFEAFKAGEISAVREFNAETWATQYDFPAIDAGDVVKSTFPHQKPSGMTGFVMNTRKAPFDDWRVRDALITAFNFEYINETLTGGALPRISSYFSNSVLAMEPGPAEGKVAEFLAPFTDILPPGARDGYALPQSDGTERNRKGIRTAMARLQEAGFSAEGGTMRASDGSPLAFTILLEKGSRENLAIAELYQQGLKRLGIEVIIETVDNAQYLARTNAYDFEMTYFRRALSLSPGNEQRYYWGSEAADAEGSRNLMGVKSAAIDQLITDMLTATESEDFTAAVRALDRVLTAGRYVIPFWQFNEGLIAHDAAMRYPDYIPIYGDGSEYMPHVWWYETQ</sequence>
<dbReference type="PANTHER" id="PTHR30290">
    <property type="entry name" value="PERIPLASMIC BINDING COMPONENT OF ABC TRANSPORTER"/>
    <property type="match status" value="1"/>
</dbReference>
<dbReference type="SUPFAM" id="SSF53850">
    <property type="entry name" value="Periplasmic binding protein-like II"/>
    <property type="match status" value="1"/>
</dbReference>
<comment type="similarity">
    <text evidence="2">Belongs to the bacterial solute-binding protein 5 family.</text>
</comment>
<dbReference type="CDD" id="cd08497">
    <property type="entry name" value="MbnE-like"/>
    <property type="match status" value="1"/>
</dbReference>
<reference evidence="5" key="1">
    <citation type="submission" date="2020-08" db="EMBL/GenBank/DDBJ databases">
        <title>Sulfitobacter aestuariivivens sp. nov., isolated from a tidal flat.</title>
        <authorList>
            <person name="Park S."/>
            <person name="Yoon J.-H."/>
        </authorList>
    </citation>
    <scope>NUCLEOTIDE SEQUENCE</scope>
    <source>
        <strain evidence="5">TSTF-M16</strain>
    </source>
</reference>
<dbReference type="PANTHER" id="PTHR30290:SF64">
    <property type="entry name" value="ABC TRANSPORTER PERIPLASMIC BINDING PROTEIN"/>
    <property type="match status" value="1"/>
</dbReference>
<dbReference type="GO" id="GO:0030288">
    <property type="term" value="C:outer membrane-bounded periplasmic space"/>
    <property type="evidence" value="ECO:0007669"/>
    <property type="project" value="TreeGrafter"/>
</dbReference>
<dbReference type="GO" id="GO:0042884">
    <property type="term" value="P:microcin transport"/>
    <property type="evidence" value="ECO:0007669"/>
    <property type="project" value="TreeGrafter"/>
</dbReference>
<dbReference type="GO" id="GO:0043190">
    <property type="term" value="C:ATP-binding cassette (ABC) transporter complex"/>
    <property type="evidence" value="ECO:0007669"/>
    <property type="project" value="InterPro"/>
</dbReference>
<keyword evidence="3" id="KW-0732">Signal</keyword>
<dbReference type="RefSeq" id="WP_191074301.1">
    <property type="nucleotide sequence ID" value="NZ_JACTAG010000001.1"/>
</dbReference>
<feature type="domain" description="Solute-binding protein family 5" evidence="4">
    <location>
        <begin position="70"/>
        <end position="479"/>
    </location>
</feature>
<protein>
    <submittedName>
        <fullName evidence="5">ABC transporter substrate-binding protein</fullName>
    </submittedName>
</protein>
<proteinExistence type="inferred from homology"/>
<dbReference type="GO" id="GO:0015833">
    <property type="term" value="P:peptide transport"/>
    <property type="evidence" value="ECO:0007669"/>
    <property type="project" value="TreeGrafter"/>
</dbReference>
<organism evidence="5 6">
    <name type="scientific">Sulfitobacter aestuariivivens</name>
    <dbReference type="NCBI Taxonomy" id="2766981"/>
    <lineage>
        <taxon>Bacteria</taxon>
        <taxon>Pseudomonadati</taxon>
        <taxon>Pseudomonadota</taxon>
        <taxon>Alphaproteobacteria</taxon>
        <taxon>Rhodobacterales</taxon>
        <taxon>Roseobacteraceae</taxon>
        <taxon>Sulfitobacter</taxon>
    </lineage>
</organism>
<evidence type="ECO:0000256" key="1">
    <source>
        <dbReference type="ARBA" id="ARBA00004418"/>
    </source>
</evidence>
<evidence type="ECO:0000259" key="4">
    <source>
        <dbReference type="Pfam" id="PF00496"/>
    </source>
</evidence>
<dbReference type="Proteomes" id="UP000635142">
    <property type="component" value="Unassembled WGS sequence"/>
</dbReference>